<gene>
    <name evidence="1" type="ORF">EV44_g4216</name>
</gene>
<sequence length="101" mass="11716">MMCIDSHSLYDCLVKLDTTKEKRLMVDILCLRQSYERREITEILWIKGEKNLADAMTKAKACDALQKLIETNKLDIELEGWVERRDQSNISENDGAPIDIE</sequence>
<name>A0A0B1P2P7_UNCNE</name>
<reference evidence="1 2" key="1">
    <citation type="journal article" date="2014" name="BMC Genomics">
        <title>Adaptive genomic structural variation in the grape powdery mildew pathogen, Erysiphe necator.</title>
        <authorList>
            <person name="Jones L."/>
            <person name="Riaz S."/>
            <person name="Morales-Cruz A."/>
            <person name="Amrine K.C."/>
            <person name="McGuire B."/>
            <person name="Gubler W.D."/>
            <person name="Walker M.A."/>
            <person name="Cantu D."/>
        </authorList>
    </citation>
    <scope>NUCLEOTIDE SEQUENCE [LARGE SCALE GENOMIC DNA]</scope>
    <source>
        <strain evidence="2">c</strain>
    </source>
</reference>
<proteinExistence type="predicted"/>
<accession>A0A0B1P2P7</accession>
<comment type="caution">
    <text evidence="1">The sequence shown here is derived from an EMBL/GenBank/DDBJ whole genome shotgun (WGS) entry which is preliminary data.</text>
</comment>
<dbReference type="EMBL" id="JNVN01003455">
    <property type="protein sequence ID" value="KHJ30929.1"/>
    <property type="molecule type" value="Genomic_DNA"/>
</dbReference>
<protein>
    <submittedName>
        <fullName evidence="1">Uncharacterized protein</fullName>
    </submittedName>
</protein>
<evidence type="ECO:0000313" key="1">
    <source>
        <dbReference type="EMBL" id="KHJ30929.1"/>
    </source>
</evidence>
<dbReference type="AlphaFoldDB" id="A0A0B1P2P7"/>
<organism evidence="1 2">
    <name type="scientific">Uncinula necator</name>
    <name type="common">Grape powdery mildew</name>
    <dbReference type="NCBI Taxonomy" id="52586"/>
    <lineage>
        <taxon>Eukaryota</taxon>
        <taxon>Fungi</taxon>
        <taxon>Dikarya</taxon>
        <taxon>Ascomycota</taxon>
        <taxon>Pezizomycotina</taxon>
        <taxon>Leotiomycetes</taxon>
        <taxon>Erysiphales</taxon>
        <taxon>Erysiphaceae</taxon>
        <taxon>Erysiphe</taxon>
    </lineage>
</organism>
<dbReference type="Proteomes" id="UP000030854">
    <property type="component" value="Unassembled WGS sequence"/>
</dbReference>
<keyword evidence="2" id="KW-1185">Reference proteome</keyword>
<dbReference type="STRING" id="52586.A0A0B1P2P7"/>
<evidence type="ECO:0000313" key="2">
    <source>
        <dbReference type="Proteomes" id="UP000030854"/>
    </source>
</evidence>
<dbReference type="OMA" id="EITEILW"/>
<dbReference type="HOGENOM" id="CLU_002055_2_0_1"/>